<organism evidence="1 2">
    <name type="scientific">Portunus trituberculatus</name>
    <name type="common">Swimming crab</name>
    <name type="synonym">Neptunus trituberculatus</name>
    <dbReference type="NCBI Taxonomy" id="210409"/>
    <lineage>
        <taxon>Eukaryota</taxon>
        <taxon>Metazoa</taxon>
        <taxon>Ecdysozoa</taxon>
        <taxon>Arthropoda</taxon>
        <taxon>Crustacea</taxon>
        <taxon>Multicrustacea</taxon>
        <taxon>Malacostraca</taxon>
        <taxon>Eumalacostraca</taxon>
        <taxon>Eucarida</taxon>
        <taxon>Decapoda</taxon>
        <taxon>Pleocyemata</taxon>
        <taxon>Brachyura</taxon>
        <taxon>Eubrachyura</taxon>
        <taxon>Portunoidea</taxon>
        <taxon>Portunidae</taxon>
        <taxon>Portuninae</taxon>
        <taxon>Portunus</taxon>
    </lineage>
</organism>
<proteinExistence type="predicted"/>
<evidence type="ECO:0000313" key="1">
    <source>
        <dbReference type="EMBL" id="MPC08951.1"/>
    </source>
</evidence>
<comment type="caution">
    <text evidence="1">The sequence shown here is derived from an EMBL/GenBank/DDBJ whole genome shotgun (WGS) entry which is preliminary data.</text>
</comment>
<keyword evidence="2" id="KW-1185">Reference proteome</keyword>
<dbReference type="EMBL" id="VSRR010000050">
    <property type="protein sequence ID" value="MPC08951.1"/>
    <property type="molecule type" value="Genomic_DNA"/>
</dbReference>
<dbReference type="AlphaFoldDB" id="A0A5B7CJJ8"/>
<protein>
    <submittedName>
        <fullName evidence="1">Uncharacterized protein</fullName>
    </submittedName>
</protein>
<accession>A0A5B7CJJ8</accession>
<gene>
    <name evidence="1" type="ORF">E2C01_001549</name>
</gene>
<name>A0A5B7CJJ8_PORTR</name>
<sequence length="72" mass="8023">MPTSPPLRLPIRVRRSTVLYCPSGLLQVVPTVREQRTTGENAPVLQQGRTTSCCSKECQATHSQTKLMWGLK</sequence>
<dbReference type="Proteomes" id="UP000324222">
    <property type="component" value="Unassembled WGS sequence"/>
</dbReference>
<evidence type="ECO:0000313" key="2">
    <source>
        <dbReference type="Proteomes" id="UP000324222"/>
    </source>
</evidence>
<reference evidence="1 2" key="1">
    <citation type="submission" date="2019-05" db="EMBL/GenBank/DDBJ databases">
        <title>Another draft genome of Portunus trituberculatus and its Hox gene families provides insights of decapod evolution.</title>
        <authorList>
            <person name="Jeong J.-H."/>
            <person name="Song I."/>
            <person name="Kim S."/>
            <person name="Choi T."/>
            <person name="Kim D."/>
            <person name="Ryu S."/>
            <person name="Kim W."/>
        </authorList>
    </citation>
    <scope>NUCLEOTIDE SEQUENCE [LARGE SCALE GENOMIC DNA]</scope>
    <source>
        <tissue evidence="1">Muscle</tissue>
    </source>
</reference>